<dbReference type="Gene3D" id="2.20.110.10">
    <property type="entry name" value="Histone H3 K4-specific methyltransferase SET7/9 N-terminal domain"/>
    <property type="match status" value="2"/>
</dbReference>
<dbReference type="Proteomes" id="UP001295684">
    <property type="component" value="Unassembled WGS sequence"/>
</dbReference>
<keyword evidence="3" id="KW-1185">Reference proteome</keyword>
<comment type="caution">
    <text evidence="2">The sequence shown here is derived from an EMBL/GenBank/DDBJ whole genome shotgun (WGS) entry which is preliminary data.</text>
</comment>
<accession>A0AAD1X7W3</accession>
<name>A0AAD1X7W3_EUPCR</name>
<evidence type="ECO:0000313" key="2">
    <source>
        <dbReference type="EMBL" id="CAI2362057.1"/>
    </source>
</evidence>
<dbReference type="InterPro" id="IPR003409">
    <property type="entry name" value="MORN"/>
</dbReference>
<proteinExistence type="predicted"/>
<dbReference type="SUPFAM" id="SSF82185">
    <property type="entry name" value="Histone H3 K4-specific methyltransferase SET7/9 N-terminal domain"/>
    <property type="match status" value="3"/>
</dbReference>
<protein>
    <recommendedName>
        <fullName evidence="4">MORN repeat-containing protein</fullName>
    </recommendedName>
</protein>
<evidence type="ECO:0000256" key="1">
    <source>
        <dbReference type="ARBA" id="ARBA00022737"/>
    </source>
</evidence>
<dbReference type="EMBL" id="CAMPGE010003234">
    <property type="protein sequence ID" value="CAI2362057.1"/>
    <property type="molecule type" value="Genomic_DNA"/>
</dbReference>
<evidence type="ECO:0008006" key="4">
    <source>
        <dbReference type="Google" id="ProtNLM"/>
    </source>
</evidence>
<dbReference type="SMART" id="SM00698">
    <property type="entry name" value="MORN"/>
    <property type="match status" value="5"/>
</dbReference>
<organism evidence="2 3">
    <name type="scientific">Euplotes crassus</name>
    <dbReference type="NCBI Taxonomy" id="5936"/>
    <lineage>
        <taxon>Eukaryota</taxon>
        <taxon>Sar</taxon>
        <taxon>Alveolata</taxon>
        <taxon>Ciliophora</taxon>
        <taxon>Intramacronucleata</taxon>
        <taxon>Spirotrichea</taxon>
        <taxon>Hypotrichia</taxon>
        <taxon>Euplotida</taxon>
        <taxon>Euplotidae</taxon>
        <taxon>Moneuplotes</taxon>
    </lineage>
</organism>
<dbReference type="PANTHER" id="PTHR43215:SF14">
    <property type="entry name" value="RADIAL SPOKE HEAD 1 HOMOLOG"/>
    <property type="match status" value="1"/>
</dbReference>
<dbReference type="Pfam" id="PF02493">
    <property type="entry name" value="MORN"/>
    <property type="match status" value="5"/>
</dbReference>
<reference evidence="2" key="1">
    <citation type="submission" date="2023-07" db="EMBL/GenBank/DDBJ databases">
        <authorList>
            <consortium name="AG Swart"/>
            <person name="Singh M."/>
            <person name="Singh A."/>
            <person name="Seah K."/>
            <person name="Emmerich C."/>
        </authorList>
    </citation>
    <scope>NUCLEOTIDE SEQUENCE</scope>
    <source>
        <strain evidence="2">DP1</strain>
    </source>
</reference>
<dbReference type="AlphaFoldDB" id="A0AAD1X7W3"/>
<evidence type="ECO:0000313" key="3">
    <source>
        <dbReference type="Proteomes" id="UP001295684"/>
    </source>
</evidence>
<sequence>MCLFKSENTKQFGVFDLKSLSDISEQDEVVDGINEQLGDFQFIDDTPENEQNREYTVRLNLGNGYSYTGQVLKATKVMDGKGVIKYPDLSVFSGHFKNNCAAGLGRLILSTGDVYEGEWAEAHHPPDDSPFMILKSWPHGEATFIKLNGDHYSGEWSKGMKCGYGKQAFQDGSEYNGYYENDMMNGGGILRSPDGQTYNGNFVNGVKEGDGCCEWPDGRIYEGEWHFEFFTDLKNHLFKMNLGEWKDNKMHGKGLLIEADGTKVEGRWDKGQFCSDGTKVELNQESEEPKLPCLEEAQIENKLTQFSIKLTLNRSFNRRQGLSDISLISFIAFCNLPASSSSLLGCKSSLTGPCFSMSLSSLSIVFENTSFAFTSWS</sequence>
<gene>
    <name evidence="2" type="ORF">ECRASSUSDP1_LOCUS3374</name>
</gene>
<dbReference type="PANTHER" id="PTHR43215">
    <property type="entry name" value="RADIAL SPOKE HEAD 1 HOMOLOG"/>
    <property type="match status" value="1"/>
</dbReference>
<keyword evidence="1" id="KW-0677">Repeat</keyword>